<dbReference type="InterPro" id="IPR000719">
    <property type="entry name" value="Prot_kinase_dom"/>
</dbReference>
<evidence type="ECO:0000256" key="6">
    <source>
        <dbReference type="ARBA" id="ARBA00022777"/>
    </source>
</evidence>
<feature type="signal peptide" evidence="15">
    <location>
        <begin position="1"/>
        <end position="44"/>
    </location>
</feature>
<dbReference type="InterPro" id="IPR001881">
    <property type="entry name" value="EGF-like_Ca-bd_dom"/>
</dbReference>
<dbReference type="Proteomes" id="UP000525078">
    <property type="component" value="Unassembled WGS sequence"/>
</dbReference>
<comment type="caution">
    <text evidence="18">The sequence shown here is derived from an EMBL/GenBank/DDBJ whole genome shotgun (WGS) entry which is preliminary data.</text>
</comment>
<name>A0A7J6F3X5_CANSA</name>
<dbReference type="GO" id="GO:0005524">
    <property type="term" value="F:ATP binding"/>
    <property type="evidence" value="ECO:0007669"/>
    <property type="project" value="UniProtKB-UniRule"/>
</dbReference>
<dbReference type="InterPro" id="IPR017441">
    <property type="entry name" value="Protein_kinase_ATP_BS"/>
</dbReference>
<dbReference type="GO" id="GO:0030247">
    <property type="term" value="F:polysaccharide binding"/>
    <property type="evidence" value="ECO:0007669"/>
    <property type="project" value="InterPro"/>
</dbReference>
<dbReference type="InterPro" id="IPR000742">
    <property type="entry name" value="EGF"/>
</dbReference>
<dbReference type="EMBL" id="JAATIP010000160">
    <property type="protein sequence ID" value="KAF4365316.1"/>
    <property type="molecule type" value="Genomic_DNA"/>
</dbReference>
<evidence type="ECO:0000256" key="10">
    <source>
        <dbReference type="ARBA" id="ARBA00047558"/>
    </source>
</evidence>
<keyword evidence="3 15" id="KW-0732">Signal</keyword>
<keyword evidence="2" id="KW-0808">Transferase</keyword>
<dbReference type="PROSITE" id="PS50026">
    <property type="entry name" value="EGF_3"/>
    <property type="match status" value="1"/>
</dbReference>
<keyword evidence="14" id="KW-0812">Transmembrane</keyword>
<dbReference type="SMART" id="SM00181">
    <property type="entry name" value="EGF"/>
    <property type="match status" value="2"/>
</dbReference>
<keyword evidence="14" id="KW-1133">Transmembrane helix</keyword>
<keyword evidence="12" id="KW-0245">EGF-like domain</keyword>
<dbReference type="InterPro" id="IPR025287">
    <property type="entry name" value="WAK_GUB"/>
</dbReference>
<reference evidence="18 19" key="1">
    <citation type="journal article" date="2020" name="bioRxiv">
        <title>Sequence and annotation of 42 cannabis genomes reveals extensive copy number variation in cannabinoid synthesis and pathogen resistance genes.</title>
        <authorList>
            <person name="Mckernan K.J."/>
            <person name="Helbert Y."/>
            <person name="Kane L.T."/>
            <person name="Ebling H."/>
            <person name="Zhang L."/>
            <person name="Liu B."/>
            <person name="Eaton Z."/>
            <person name="Mclaughlin S."/>
            <person name="Kingan S."/>
            <person name="Baybayan P."/>
            <person name="Concepcion G."/>
            <person name="Jordan M."/>
            <person name="Riva A."/>
            <person name="Barbazuk W."/>
            <person name="Harkins T."/>
        </authorList>
    </citation>
    <scope>NUCLEOTIDE SEQUENCE [LARGE SCALE GENOMIC DNA]</scope>
    <source>
        <strain evidence="19">cv. Jamaican Lion 4</strain>
        <tissue evidence="18">Leaf</tissue>
    </source>
</reference>
<dbReference type="CDD" id="cd00054">
    <property type="entry name" value="EGF_CA"/>
    <property type="match status" value="1"/>
</dbReference>
<keyword evidence="7 13" id="KW-0067">ATP-binding</keyword>
<evidence type="ECO:0000256" key="15">
    <source>
        <dbReference type="SAM" id="SignalP"/>
    </source>
</evidence>
<comment type="caution">
    <text evidence="12">Lacks conserved residue(s) required for the propagation of feature annotation.</text>
</comment>
<dbReference type="PROSITE" id="PS00107">
    <property type="entry name" value="PROTEIN_KINASE_ATP"/>
    <property type="match status" value="1"/>
</dbReference>
<keyword evidence="5 13" id="KW-0547">Nucleotide-binding</keyword>
<feature type="domain" description="Protein kinase" evidence="16">
    <location>
        <begin position="419"/>
        <end position="720"/>
    </location>
</feature>
<accession>A0A7J6F3X5</accession>
<evidence type="ECO:0000256" key="8">
    <source>
        <dbReference type="ARBA" id="ARBA00023157"/>
    </source>
</evidence>
<evidence type="ECO:0000256" key="9">
    <source>
        <dbReference type="ARBA" id="ARBA00023180"/>
    </source>
</evidence>
<evidence type="ECO:0000256" key="12">
    <source>
        <dbReference type="PROSITE-ProRule" id="PRU00076"/>
    </source>
</evidence>
<feature type="chain" id="PRO_5044742054" evidence="15">
    <location>
        <begin position="45"/>
        <end position="788"/>
    </location>
</feature>
<evidence type="ECO:0000256" key="5">
    <source>
        <dbReference type="ARBA" id="ARBA00022741"/>
    </source>
</evidence>
<dbReference type="PANTHER" id="PTHR27005">
    <property type="entry name" value="WALL-ASSOCIATED RECEPTOR KINASE-LIKE 21"/>
    <property type="match status" value="1"/>
</dbReference>
<keyword evidence="9" id="KW-0325">Glycoprotein</keyword>
<dbReference type="InterPro" id="IPR009030">
    <property type="entry name" value="Growth_fac_rcpt_cys_sf"/>
</dbReference>
<evidence type="ECO:0000256" key="7">
    <source>
        <dbReference type="ARBA" id="ARBA00022840"/>
    </source>
</evidence>
<evidence type="ECO:0000256" key="13">
    <source>
        <dbReference type="PROSITE-ProRule" id="PRU10141"/>
    </source>
</evidence>
<comment type="subcellular location">
    <subcellularLocation>
        <location evidence="1">Membrane</location>
        <topology evidence="1">Single-pass type I membrane protein</topology>
    </subcellularLocation>
</comment>
<evidence type="ECO:0000313" key="19">
    <source>
        <dbReference type="Proteomes" id="UP000525078"/>
    </source>
</evidence>
<feature type="domain" description="EGF-like" evidence="17">
    <location>
        <begin position="313"/>
        <end position="354"/>
    </location>
</feature>
<dbReference type="SUPFAM" id="SSF56112">
    <property type="entry name" value="Protein kinase-like (PK-like)"/>
    <property type="match status" value="1"/>
</dbReference>
<dbReference type="Gene3D" id="3.30.200.20">
    <property type="entry name" value="Phosphorylase Kinase, domain 1"/>
    <property type="match status" value="1"/>
</dbReference>
<dbReference type="Pfam" id="PF13947">
    <property type="entry name" value="GUB_WAK_bind"/>
    <property type="match status" value="1"/>
</dbReference>
<keyword evidence="8" id="KW-1015">Disulfide bond</keyword>
<dbReference type="Gene3D" id="2.10.25.10">
    <property type="entry name" value="Laminin"/>
    <property type="match status" value="2"/>
</dbReference>
<dbReference type="GO" id="GO:0004674">
    <property type="term" value="F:protein serine/threonine kinase activity"/>
    <property type="evidence" value="ECO:0007669"/>
    <property type="project" value="TreeGrafter"/>
</dbReference>
<sequence length="788" mass="87845">MLHNTSLLLLLLLLLLLMEMKKNNYLWCCLFLMVLWALISSVAAGLTMVNSPNCPNKCGDVEVPYPFGIHDQNCATRKNFLLKCKTSTGSPKLILGENLEVSNIDVEKATMSVKHFYSFDCYRKNGSLINRNRTSISLSKSFTLSDSENKLFAFGCDTLAFMNSSENNFGRGCISICNENVNMSAQTSCSGSGCCQTSVPKHINYLSVRTRSLNNHTDVYSFNPCGYAFLADQNSFNISKMRLDFMPEQMKKSIVLLDWVVGNQTCEVAKSNSSSYVCGENSDCYYSENGRGYRCRCKQGYEGNPYLKQGCQDIDECSDPTIIPHCKGCKNIPGNYTCKCPLGMHGDGKNDNCQGFRFTTLATVIAASLLLMVIVLLIFYDYKRRKREKIFKQNGGLLLKNQRVRIFTKAELANATNNYNQSNFIGQGGFASVYKGVIILNEANSITNTSTQLIAVKKPKLEKDDQNKSIQINHQQFHEEIAIVSQVNHKNVVKLLGLCLETKIPLLVYELVPNGTLSQHIHAKGSSSSSAMLRPWKTRLRIATETALSIDYLHSLAQPPIIHRDIKSTNILLDENYTAKVSDFGASVLIPPGQTGIATTVQGTIGYLDPEYLTTSTLTSKSDVYSFGVVLVELITGEKPISNGVRRSGAKSNIIQYFVSTVRENKGEKYVSKIVDPNVVYEENHEIEIETVAELAMKCLEGFGERRPTMKEVAEELVWLNKGINKGSSRYYNNAQQNNEETNHLLIVDHGDQSSVMSNIDIKNKDQIVEYTTFDVSGYDGESSISLH</sequence>
<feature type="transmembrane region" description="Helical" evidence="14">
    <location>
        <begin position="358"/>
        <end position="380"/>
    </location>
</feature>
<dbReference type="InterPro" id="IPR008271">
    <property type="entry name" value="Ser/Thr_kinase_AS"/>
</dbReference>
<dbReference type="InterPro" id="IPR000152">
    <property type="entry name" value="EGF-type_Asp/Asn_hydroxyl_site"/>
</dbReference>
<proteinExistence type="predicted"/>
<dbReference type="PROSITE" id="PS00010">
    <property type="entry name" value="ASX_HYDROXYL"/>
    <property type="match status" value="1"/>
</dbReference>
<dbReference type="PANTHER" id="PTHR27005:SF315">
    <property type="entry name" value="PROTEIN KINASE DOMAIN-CONTAINING PROTEIN"/>
    <property type="match status" value="1"/>
</dbReference>
<feature type="binding site" evidence="13">
    <location>
        <position position="458"/>
    </location>
    <ligand>
        <name>ATP</name>
        <dbReference type="ChEBI" id="CHEBI:30616"/>
    </ligand>
</feature>
<dbReference type="Pfam" id="PF00069">
    <property type="entry name" value="Pkinase"/>
    <property type="match status" value="1"/>
</dbReference>
<evidence type="ECO:0000256" key="1">
    <source>
        <dbReference type="ARBA" id="ARBA00004479"/>
    </source>
</evidence>
<evidence type="ECO:0000256" key="11">
    <source>
        <dbReference type="ARBA" id="ARBA00047951"/>
    </source>
</evidence>
<organism evidence="18 19">
    <name type="scientific">Cannabis sativa</name>
    <name type="common">Hemp</name>
    <name type="synonym">Marijuana</name>
    <dbReference type="NCBI Taxonomy" id="3483"/>
    <lineage>
        <taxon>Eukaryota</taxon>
        <taxon>Viridiplantae</taxon>
        <taxon>Streptophyta</taxon>
        <taxon>Embryophyta</taxon>
        <taxon>Tracheophyta</taxon>
        <taxon>Spermatophyta</taxon>
        <taxon>Magnoliopsida</taxon>
        <taxon>eudicotyledons</taxon>
        <taxon>Gunneridae</taxon>
        <taxon>Pentapetalae</taxon>
        <taxon>rosids</taxon>
        <taxon>fabids</taxon>
        <taxon>Rosales</taxon>
        <taxon>Cannabaceae</taxon>
        <taxon>Cannabis</taxon>
    </lineage>
</organism>
<evidence type="ECO:0000256" key="3">
    <source>
        <dbReference type="ARBA" id="ARBA00022729"/>
    </source>
</evidence>
<dbReference type="FunFam" id="2.10.25.10:FF:000628">
    <property type="entry name" value="Wall-associated receptor kinase 2"/>
    <property type="match status" value="1"/>
</dbReference>
<dbReference type="PROSITE" id="PS00108">
    <property type="entry name" value="PROTEIN_KINASE_ST"/>
    <property type="match status" value="1"/>
</dbReference>
<dbReference type="InterPro" id="IPR045274">
    <property type="entry name" value="WAK-like"/>
</dbReference>
<evidence type="ECO:0000256" key="4">
    <source>
        <dbReference type="ARBA" id="ARBA00022737"/>
    </source>
</evidence>
<dbReference type="GO" id="GO:0007166">
    <property type="term" value="P:cell surface receptor signaling pathway"/>
    <property type="evidence" value="ECO:0007669"/>
    <property type="project" value="InterPro"/>
</dbReference>
<dbReference type="CDD" id="cd14066">
    <property type="entry name" value="STKc_IRAK"/>
    <property type="match status" value="1"/>
</dbReference>
<comment type="catalytic activity">
    <reaction evidence="11">
        <text>L-threonyl-[protein] + ATP = O-phospho-L-threonyl-[protein] + ADP + H(+)</text>
        <dbReference type="Rhea" id="RHEA:46608"/>
        <dbReference type="Rhea" id="RHEA-COMP:11060"/>
        <dbReference type="Rhea" id="RHEA-COMP:11605"/>
        <dbReference type="ChEBI" id="CHEBI:15378"/>
        <dbReference type="ChEBI" id="CHEBI:30013"/>
        <dbReference type="ChEBI" id="CHEBI:30616"/>
        <dbReference type="ChEBI" id="CHEBI:61977"/>
        <dbReference type="ChEBI" id="CHEBI:456216"/>
    </reaction>
</comment>
<dbReference type="SMART" id="SM00179">
    <property type="entry name" value="EGF_CA"/>
    <property type="match status" value="1"/>
</dbReference>
<dbReference type="GO" id="GO:0005886">
    <property type="term" value="C:plasma membrane"/>
    <property type="evidence" value="ECO:0007669"/>
    <property type="project" value="TreeGrafter"/>
</dbReference>
<keyword evidence="14" id="KW-0472">Membrane</keyword>
<dbReference type="FunFam" id="1.10.510.10:FF:000084">
    <property type="entry name" value="Wall-associated receptor kinase 2"/>
    <property type="match status" value="1"/>
</dbReference>
<evidence type="ECO:0000259" key="16">
    <source>
        <dbReference type="PROSITE" id="PS50011"/>
    </source>
</evidence>
<gene>
    <name evidence="18" type="ORF">F8388_017882</name>
</gene>
<dbReference type="SUPFAM" id="SSF57184">
    <property type="entry name" value="Growth factor receptor domain"/>
    <property type="match status" value="1"/>
</dbReference>
<dbReference type="Gene3D" id="1.10.510.10">
    <property type="entry name" value="Transferase(Phosphotransferase) domain 1"/>
    <property type="match status" value="1"/>
</dbReference>
<dbReference type="GO" id="GO:0005509">
    <property type="term" value="F:calcium ion binding"/>
    <property type="evidence" value="ECO:0007669"/>
    <property type="project" value="InterPro"/>
</dbReference>
<keyword evidence="4" id="KW-0677">Repeat</keyword>
<dbReference type="PROSITE" id="PS50011">
    <property type="entry name" value="PROTEIN_KINASE_DOM"/>
    <property type="match status" value="1"/>
</dbReference>
<dbReference type="InterPro" id="IPR011009">
    <property type="entry name" value="Kinase-like_dom_sf"/>
</dbReference>
<protein>
    <submittedName>
        <fullName evidence="18">Uncharacterized protein</fullName>
    </submittedName>
</protein>
<dbReference type="SMART" id="SM00220">
    <property type="entry name" value="S_TKc"/>
    <property type="match status" value="1"/>
</dbReference>
<keyword evidence="6" id="KW-0418">Kinase</keyword>
<dbReference type="AlphaFoldDB" id="A0A7J6F3X5"/>
<evidence type="ECO:0000256" key="14">
    <source>
        <dbReference type="SAM" id="Phobius"/>
    </source>
</evidence>
<evidence type="ECO:0000259" key="17">
    <source>
        <dbReference type="PROSITE" id="PS50026"/>
    </source>
</evidence>
<evidence type="ECO:0000256" key="2">
    <source>
        <dbReference type="ARBA" id="ARBA00022679"/>
    </source>
</evidence>
<comment type="catalytic activity">
    <reaction evidence="10">
        <text>L-seryl-[protein] + ATP = O-phospho-L-seryl-[protein] + ADP + H(+)</text>
        <dbReference type="Rhea" id="RHEA:17989"/>
        <dbReference type="Rhea" id="RHEA-COMP:9863"/>
        <dbReference type="Rhea" id="RHEA-COMP:11604"/>
        <dbReference type="ChEBI" id="CHEBI:15378"/>
        <dbReference type="ChEBI" id="CHEBI:29999"/>
        <dbReference type="ChEBI" id="CHEBI:30616"/>
        <dbReference type="ChEBI" id="CHEBI:83421"/>
        <dbReference type="ChEBI" id="CHEBI:456216"/>
    </reaction>
</comment>
<evidence type="ECO:0000313" key="18">
    <source>
        <dbReference type="EMBL" id="KAF4365316.1"/>
    </source>
</evidence>